<evidence type="ECO:0000256" key="2">
    <source>
        <dbReference type="ARBA" id="ARBA00022771"/>
    </source>
</evidence>
<name>A0A8J8NQE3_HALGN</name>
<keyword evidence="3 4" id="KW-0862">Zinc</keyword>
<dbReference type="SUPFAM" id="SSF57850">
    <property type="entry name" value="RING/U-box"/>
    <property type="match status" value="1"/>
</dbReference>
<dbReference type="GO" id="GO:0008270">
    <property type="term" value="F:zinc ion binding"/>
    <property type="evidence" value="ECO:0007669"/>
    <property type="project" value="UniProtKB-KW"/>
</dbReference>
<gene>
    <name evidence="8" type="ORF">FGO68_gene11960</name>
</gene>
<evidence type="ECO:0000259" key="7">
    <source>
        <dbReference type="PROSITE" id="PS50145"/>
    </source>
</evidence>
<evidence type="ECO:0008006" key="10">
    <source>
        <dbReference type="Google" id="ProtNLM"/>
    </source>
</evidence>
<keyword evidence="2 4" id="KW-0863">Zinc-finger</keyword>
<evidence type="ECO:0000256" key="3">
    <source>
        <dbReference type="ARBA" id="ARBA00022833"/>
    </source>
</evidence>
<dbReference type="PROSITE" id="PS50145">
    <property type="entry name" value="ZF_TRAF"/>
    <property type="match status" value="1"/>
</dbReference>
<evidence type="ECO:0000256" key="5">
    <source>
        <dbReference type="SAM" id="MobiDB-lite"/>
    </source>
</evidence>
<evidence type="ECO:0000259" key="6">
    <source>
        <dbReference type="PROSITE" id="PS50089"/>
    </source>
</evidence>
<dbReference type="InterPro" id="IPR013083">
    <property type="entry name" value="Znf_RING/FYVE/PHD"/>
</dbReference>
<dbReference type="Gene3D" id="3.30.40.10">
    <property type="entry name" value="Zinc/RING finger domain, C3HC4 (zinc finger)"/>
    <property type="match status" value="1"/>
</dbReference>
<sequence>MEESKEEVKQAPQKDDYCEMIDGEGKPAQQQVEFTPEQEEKLRVMKDLIIKKALVQVKSLRPDRKTLIQSIQLAEESDMMSRHLSEILKCSICLGRVVEPLDCKKCDRVYCKECLLMHLDKYKNDRCPDCRQPIEVTLNFNRVIKQIYDTITYNGCSMCSKSDKMTTNQLVQHLQKECLRILNRCPSAGCRIRVSKKNWEKHLLVECKGRCFDCEKCEQSFDRNYYFSHSCQEVALINERLVAKTVEDLKKDNPSFKAFVDSQVNIILTRQQLATPPVPAPQANSAPPLEEVAELQPSVDQSALEKRLPPPKPQPAVLAGVRRKSKALAKGTLAFAKDGDNYICENHAKPMTLVEAIPLNNPDRITRSLVHIWCDVCGKSIDRIACIYSESIHLNLANLVRQAEEGEGDENDQDDNDGNDRKRVGEKRKRYPFRYRCEECPNGGMDVCLKCINDDKNYLPPQ</sequence>
<comment type="caution">
    <text evidence="8">The sequence shown here is derived from an EMBL/GenBank/DDBJ whole genome shotgun (WGS) entry which is preliminary data.</text>
</comment>
<feature type="domain" description="RING-type" evidence="6">
    <location>
        <begin position="90"/>
        <end position="131"/>
    </location>
</feature>
<dbReference type="InterPro" id="IPR001841">
    <property type="entry name" value="Znf_RING"/>
</dbReference>
<reference evidence="8" key="1">
    <citation type="submission" date="2019-06" db="EMBL/GenBank/DDBJ databases">
        <authorList>
            <person name="Zheng W."/>
        </authorList>
    </citation>
    <scope>NUCLEOTIDE SEQUENCE</scope>
    <source>
        <strain evidence="8">QDHG01</strain>
    </source>
</reference>
<dbReference type="InterPro" id="IPR001293">
    <property type="entry name" value="Znf_TRAF"/>
</dbReference>
<feature type="compositionally biased region" description="Acidic residues" evidence="5">
    <location>
        <begin position="405"/>
        <end position="417"/>
    </location>
</feature>
<organism evidence="8 9">
    <name type="scientific">Halteria grandinella</name>
    <dbReference type="NCBI Taxonomy" id="5974"/>
    <lineage>
        <taxon>Eukaryota</taxon>
        <taxon>Sar</taxon>
        <taxon>Alveolata</taxon>
        <taxon>Ciliophora</taxon>
        <taxon>Intramacronucleata</taxon>
        <taxon>Spirotrichea</taxon>
        <taxon>Stichotrichia</taxon>
        <taxon>Sporadotrichida</taxon>
        <taxon>Halteriidae</taxon>
        <taxon>Halteria</taxon>
    </lineage>
</organism>
<feature type="compositionally biased region" description="Basic and acidic residues" evidence="5">
    <location>
        <begin position="1"/>
        <end position="17"/>
    </location>
</feature>
<keyword evidence="1 4" id="KW-0479">Metal-binding</keyword>
<dbReference type="PROSITE" id="PS50089">
    <property type="entry name" value="ZF_RING_2"/>
    <property type="match status" value="1"/>
</dbReference>
<keyword evidence="9" id="KW-1185">Reference proteome</keyword>
<evidence type="ECO:0000256" key="4">
    <source>
        <dbReference type="PROSITE-ProRule" id="PRU00207"/>
    </source>
</evidence>
<protein>
    <recommendedName>
        <fullName evidence="10">RING-type domain-containing protein</fullName>
    </recommendedName>
</protein>
<feature type="region of interest" description="Disordered" evidence="5">
    <location>
        <begin position="405"/>
        <end position="425"/>
    </location>
</feature>
<dbReference type="OrthoDB" id="308043at2759"/>
<dbReference type="EMBL" id="RRYP01009719">
    <property type="protein sequence ID" value="TNV78869.1"/>
    <property type="molecule type" value="Genomic_DNA"/>
</dbReference>
<evidence type="ECO:0000256" key="1">
    <source>
        <dbReference type="ARBA" id="ARBA00022723"/>
    </source>
</evidence>
<dbReference type="AlphaFoldDB" id="A0A8J8NQE3"/>
<evidence type="ECO:0000313" key="9">
    <source>
        <dbReference type="Proteomes" id="UP000785679"/>
    </source>
</evidence>
<evidence type="ECO:0000313" key="8">
    <source>
        <dbReference type="EMBL" id="TNV78869.1"/>
    </source>
</evidence>
<feature type="region of interest" description="Disordered" evidence="5">
    <location>
        <begin position="1"/>
        <end position="20"/>
    </location>
</feature>
<dbReference type="Proteomes" id="UP000785679">
    <property type="component" value="Unassembled WGS sequence"/>
</dbReference>
<accession>A0A8J8NQE3</accession>
<feature type="domain" description="TRAF-type" evidence="7">
    <location>
        <begin position="173"/>
        <end position="221"/>
    </location>
</feature>
<proteinExistence type="predicted"/>
<feature type="zinc finger region" description="TRAF-type" evidence="4">
    <location>
        <begin position="173"/>
        <end position="221"/>
    </location>
</feature>